<proteinExistence type="inferred from homology"/>
<evidence type="ECO:0000256" key="4">
    <source>
        <dbReference type="ARBA" id="ARBA00022496"/>
    </source>
</evidence>
<dbReference type="InterPro" id="IPR023395">
    <property type="entry name" value="MCP_dom_sf"/>
</dbReference>
<accession>A0A814LWA9</accession>
<keyword evidence="8" id="KW-0408">Iron</keyword>
<evidence type="ECO:0000256" key="3">
    <source>
        <dbReference type="ARBA" id="ARBA00022448"/>
    </source>
</evidence>
<keyword evidence="11 12" id="KW-0472">Membrane</keyword>
<keyword evidence="3 13" id="KW-0813">Transport</keyword>
<evidence type="ECO:0000256" key="13">
    <source>
        <dbReference type="RuleBase" id="RU000488"/>
    </source>
</evidence>
<dbReference type="GO" id="GO:0005743">
    <property type="term" value="C:mitochondrial inner membrane"/>
    <property type="evidence" value="ECO:0007669"/>
    <property type="project" value="UniProtKB-SubCell"/>
</dbReference>
<dbReference type="InterPro" id="IPR018108">
    <property type="entry name" value="MCP_transmembrane"/>
</dbReference>
<keyword evidence="7" id="KW-1133">Transmembrane helix</keyword>
<dbReference type="Proteomes" id="UP000663879">
    <property type="component" value="Unassembled WGS sequence"/>
</dbReference>
<gene>
    <name evidence="14" type="ORF">OXX778_LOCUS19734</name>
</gene>
<evidence type="ECO:0000313" key="14">
    <source>
        <dbReference type="EMBL" id="CAF1071184.1"/>
    </source>
</evidence>
<dbReference type="Gene3D" id="1.50.40.10">
    <property type="entry name" value="Mitochondrial carrier domain"/>
    <property type="match status" value="1"/>
</dbReference>
<comment type="similarity">
    <text evidence="2 13">Belongs to the mitochondrial carrier (TC 2.A.29) family.</text>
</comment>
<keyword evidence="15" id="KW-1185">Reference proteome</keyword>
<sequence>MNIPFQTTHLVTYDFLQTNLNKTREYNPISHCVSGAIAGGLAAAVTTPLDVCKTLINTQECCNPDELCKKNSKSNSMFINKINLLAQPAFVRNTSTSSVTANSLRDALYIVYQTEGLRGFFKGIVPRTVFQVPGTAVSWSIYEFFKYKLNQRNEF</sequence>
<dbReference type="Pfam" id="PF00153">
    <property type="entry name" value="Mito_carr"/>
    <property type="match status" value="1"/>
</dbReference>
<keyword evidence="10" id="KW-0496">Mitochondrion</keyword>
<evidence type="ECO:0000256" key="8">
    <source>
        <dbReference type="ARBA" id="ARBA00023004"/>
    </source>
</evidence>
<comment type="caution">
    <text evidence="14">The sequence shown here is derived from an EMBL/GenBank/DDBJ whole genome shotgun (WGS) entry which is preliminary data.</text>
</comment>
<keyword evidence="6" id="KW-0999">Mitochondrion inner membrane</keyword>
<evidence type="ECO:0000313" key="15">
    <source>
        <dbReference type="Proteomes" id="UP000663879"/>
    </source>
</evidence>
<reference evidence="14" key="1">
    <citation type="submission" date="2021-02" db="EMBL/GenBank/DDBJ databases">
        <authorList>
            <person name="Nowell W R."/>
        </authorList>
    </citation>
    <scope>NUCLEOTIDE SEQUENCE</scope>
    <source>
        <strain evidence="14">Ploen Becks lab</strain>
    </source>
</reference>
<feature type="repeat" description="Solcar" evidence="12">
    <location>
        <begin position="26"/>
        <end position="148"/>
    </location>
</feature>
<comment type="subcellular location">
    <subcellularLocation>
        <location evidence="1">Mitochondrion inner membrane</location>
        <topology evidence="1">Multi-pass membrane protein</topology>
    </subcellularLocation>
</comment>
<keyword evidence="9" id="KW-0406">Ion transport</keyword>
<dbReference type="AlphaFoldDB" id="A0A814LWA9"/>
<evidence type="ECO:0000256" key="5">
    <source>
        <dbReference type="ARBA" id="ARBA00022692"/>
    </source>
</evidence>
<evidence type="ECO:0000256" key="9">
    <source>
        <dbReference type="ARBA" id="ARBA00023065"/>
    </source>
</evidence>
<evidence type="ECO:0000256" key="7">
    <source>
        <dbReference type="ARBA" id="ARBA00022989"/>
    </source>
</evidence>
<evidence type="ECO:0000256" key="2">
    <source>
        <dbReference type="ARBA" id="ARBA00006375"/>
    </source>
</evidence>
<evidence type="ECO:0000256" key="6">
    <source>
        <dbReference type="ARBA" id="ARBA00022792"/>
    </source>
</evidence>
<dbReference type="GO" id="GO:0015093">
    <property type="term" value="F:ferrous iron transmembrane transporter activity"/>
    <property type="evidence" value="ECO:0007669"/>
    <property type="project" value="TreeGrafter"/>
</dbReference>
<evidence type="ECO:0000256" key="10">
    <source>
        <dbReference type="ARBA" id="ARBA00023128"/>
    </source>
</evidence>
<dbReference type="PANTHER" id="PTHR45758:SF20">
    <property type="entry name" value="MITOFERRIN-2"/>
    <property type="match status" value="1"/>
</dbReference>
<dbReference type="SUPFAM" id="SSF103506">
    <property type="entry name" value="Mitochondrial carrier"/>
    <property type="match status" value="1"/>
</dbReference>
<dbReference type="PANTHER" id="PTHR45758">
    <property type="entry name" value="MITOFERRIN-1-RELATED"/>
    <property type="match status" value="1"/>
</dbReference>
<organism evidence="14 15">
    <name type="scientific">Brachionus calyciflorus</name>
    <dbReference type="NCBI Taxonomy" id="104777"/>
    <lineage>
        <taxon>Eukaryota</taxon>
        <taxon>Metazoa</taxon>
        <taxon>Spiralia</taxon>
        <taxon>Gnathifera</taxon>
        <taxon>Rotifera</taxon>
        <taxon>Eurotatoria</taxon>
        <taxon>Monogononta</taxon>
        <taxon>Pseudotrocha</taxon>
        <taxon>Ploima</taxon>
        <taxon>Brachionidae</taxon>
        <taxon>Brachionus</taxon>
    </lineage>
</organism>
<dbReference type="PROSITE" id="PS50920">
    <property type="entry name" value="SOLCAR"/>
    <property type="match status" value="1"/>
</dbReference>
<dbReference type="OrthoDB" id="43906at2759"/>
<evidence type="ECO:0000256" key="1">
    <source>
        <dbReference type="ARBA" id="ARBA00004448"/>
    </source>
</evidence>
<name>A0A814LWA9_9BILA</name>
<evidence type="ECO:0000256" key="11">
    <source>
        <dbReference type="ARBA" id="ARBA00023136"/>
    </source>
</evidence>
<protein>
    <submittedName>
        <fullName evidence="14">Uncharacterized protein</fullName>
    </submittedName>
</protein>
<keyword evidence="4" id="KW-0410">Iron transport</keyword>
<evidence type="ECO:0000256" key="12">
    <source>
        <dbReference type="PROSITE-ProRule" id="PRU00282"/>
    </source>
</evidence>
<dbReference type="EMBL" id="CAJNOC010006140">
    <property type="protein sequence ID" value="CAF1071184.1"/>
    <property type="molecule type" value="Genomic_DNA"/>
</dbReference>
<keyword evidence="5 12" id="KW-0812">Transmembrane</keyword>
<dbReference type="GO" id="GO:0048250">
    <property type="term" value="P:iron import into the mitochondrion"/>
    <property type="evidence" value="ECO:0007669"/>
    <property type="project" value="TreeGrafter"/>
</dbReference>